<dbReference type="GO" id="GO:0003677">
    <property type="term" value="F:DNA binding"/>
    <property type="evidence" value="ECO:0007669"/>
    <property type="project" value="InterPro"/>
</dbReference>
<reference evidence="2 3" key="1">
    <citation type="submission" date="2015-08" db="EMBL/GenBank/DDBJ databases">
        <authorList>
            <person name="Babu N.S."/>
            <person name="Beckwith C.J."/>
            <person name="Beseler K.G."/>
            <person name="Brison A."/>
            <person name="Carone J.V."/>
            <person name="Caskin T.P."/>
            <person name="Diamond M."/>
            <person name="Durham M.E."/>
            <person name="Foxe J.M."/>
            <person name="Go M."/>
            <person name="Henderson B.A."/>
            <person name="Jones I.B."/>
            <person name="McGettigan J.A."/>
            <person name="Micheletti S.J."/>
            <person name="Nasrallah M.E."/>
            <person name="Ortiz D."/>
            <person name="Piller C.R."/>
            <person name="Privatt S.R."/>
            <person name="Schneider S.L."/>
            <person name="Sharp S."/>
            <person name="Smith T.C."/>
            <person name="Stanton J.D."/>
            <person name="Ullery H.E."/>
            <person name="Wilson R.J."/>
            <person name="Serrano M.G."/>
            <person name="Buck G."/>
            <person name="Lee V."/>
            <person name="Wang Y."/>
            <person name="Carvalho R."/>
            <person name="Voegtly L."/>
            <person name="Shi R."/>
            <person name="Duckworth R."/>
            <person name="Johnson A."/>
            <person name="Loviza R."/>
            <person name="Walstead R."/>
            <person name="Shah Z."/>
            <person name="Kiflezghi M."/>
            <person name="Wade K."/>
            <person name="Ball S.L."/>
            <person name="Bradley K.W."/>
            <person name="Asai D.J."/>
            <person name="Bowman C.A."/>
            <person name="Russell D.A."/>
            <person name="Pope W.H."/>
            <person name="Jacobs-Sera D."/>
            <person name="Hendrix R.W."/>
            <person name="Hatfull G.F."/>
        </authorList>
    </citation>
    <scope>NUCLEOTIDE SEQUENCE [LARGE SCALE GENOMIC DNA]</scope>
    <source>
        <strain evidence="2 3">DSM 27648</strain>
    </source>
</reference>
<dbReference type="InterPro" id="IPR004590">
    <property type="entry name" value="ssDNA_annealing_RecT"/>
</dbReference>
<gene>
    <name evidence="2" type="ORF">AKJ09_09831</name>
</gene>
<evidence type="ECO:0000313" key="3">
    <source>
        <dbReference type="Proteomes" id="UP000064967"/>
    </source>
</evidence>
<dbReference type="KEGG" id="llu:AKJ09_09831"/>
<name>A0A0K1QBQ7_9BACT</name>
<dbReference type="InterPro" id="IPR018330">
    <property type="entry name" value="RecT_fam"/>
</dbReference>
<organism evidence="2 3">
    <name type="scientific">Labilithrix luteola</name>
    <dbReference type="NCBI Taxonomy" id="1391654"/>
    <lineage>
        <taxon>Bacteria</taxon>
        <taxon>Pseudomonadati</taxon>
        <taxon>Myxococcota</taxon>
        <taxon>Polyangia</taxon>
        <taxon>Polyangiales</taxon>
        <taxon>Labilitrichaceae</taxon>
        <taxon>Labilithrix</taxon>
    </lineage>
</organism>
<keyword evidence="3" id="KW-1185">Reference proteome</keyword>
<dbReference type="AlphaFoldDB" id="A0A0K1QBQ7"/>
<dbReference type="OrthoDB" id="5124088at2"/>
<accession>A0A0K1QBQ7</accession>
<dbReference type="EMBL" id="CP012333">
    <property type="protein sequence ID" value="AKV03168.1"/>
    <property type="molecule type" value="Genomic_DNA"/>
</dbReference>
<sequence>MASTEMTRSAGAAPLARRGGGDLKEFLGSDAVRKKLAEAAGKVMRPEDLIRFALVAASRTPDLAKCSKESVLRSLLDSAALNIMPGGLMGRGYLVPRKNTKNNTTECHFDPGWRGLIDIARRGGKVRRIEAHVVHAADVFSYERSPLTTLHHVPSELDDPGEIRAAYAVAEFVDGGIQIEVVTRRDLNKIRAMGAKNGPWSTWGEEMARKTAVRRLCKYLPYDPLLERAMHASDESDVNAFDEVVEVTAPKKRRRSLDEKVDEVAASMLPPAEPDSQQDLPVDADFDEADDGTSDAAEPTN</sequence>
<evidence type="ECO:0000256" key="1">
    <source>
        <dbReference type="SAM" id="MobiDB-lite"/>
    </source>
</evidence>
<dbReference type="STRING" id="1391654.AKJ09_09831"/>
<dbReference type="Proteomes" id="UP000064967">
    <property type="component" value="Chromosome"/>
</dbReference>
<proteinExistence type="predicted"/>
<dbReference type="NCBIfam" id="TIGR00616">
    <property type="entry name" value="rect"/>
    <property type="match status" value="1"/>
</dbReference>
<dbReference type="GO" id="GO:0006259">
    <property type="term" value="P:DNA metabolic process"/>
    <property type="evidence" value="ECO:0007669"/>
    <property type="project" value="InterPro"/>
</dbReference>
<evidence type="ECO:0000313" key="2">
    <source>
        <dbReference type="EMBL" id="AKV03168.1"/>
    </source>
</evidence>
<dbReference type="RefSeq" id="WP_146653978.1">
    <property type="nucleotide sequence ID" value="NZ_CP012333.1"/>
</dbReference>
<protein>
    <submittedName>
        <fullName evidence="2">Recombinational DNA repair protein RecT (Prophage associated)</fullName>
    </submittedName>
</protein>
<feature type="region of interest" description="Disordered" evidence="1">
    <location>
        <begin position="251"/>
        <end position="301"/>
    </location>
</feature>
<feature type="compositionally biased region" description="Acidic residues" evidence="1">
    <location>
        <begin position="282"/>
        <end position="293"/>
    </location>
</feature>
<dbReference type="Pfam" id="PF03837">
    <property type="entry name" value="RecT"/>
    <property type="match status" value="1"/>
</dbReference>